<dbReference type="WBParaSite" id="Csp11.Scaffold629.g10905.t1">
    <property type="protein sequence ID" value="Csp11.Scaffold629.g10905.t1"/>
    <property type="gene ID" value="Csp11.Scaffold629.g10905"/>
</dbReference>
<protein>
    <submittedName>
        <fullName evidence="3">Uncharacterized protein</fullName>
    </submittedName>
</protein>
<keyword evidence="2" id="KW-1185">Reference proteome</keyword>
<feature type="transmembrane region" description="Helical" evidence="1">
    <location>
        <begin position="65"/>
        <end position="85"/>
    </location>
</feature>
<organism evidence="2 3">
    <name type="scientific">Caenorhabditis tropicalis</name>
    <dbReference type="NCBI Taxonomy" id="1561998"/>
    <lineage>
        <taxon>Eukaryota</taxon>
        <taxon>Metazoa</taxon>
        <taxon>Ecdysozoa</taxon>
        <taxon>Nematoda</taxon>
        <taxon>Chromadorea</taxon>
        <taxon>Rhabditida</taxon>
        <taxon>Rhabditina</taxon>
        <taxon>Rhabditomorpha</taxon>
        <taxon>Rhabditoidea</taxon>
        <taxon>Rhabditidae</taxon>
        <taxon>Peloderinae</taxon>
        <taxon>Caenorhabditis</taxon>
    </lineage>
</organism>
<evidence type="ECO:0000313" key="2">
    <source>
        <dbReference type="Proteomes" id="UP000095282"/>
    </source>
</evidence>
<proteinExistence type="predicted"/>
<evidence type="ECO:0000313" key="3">
    <source>
        <dbReference type="WBParaSite" id="Csp11.Scaffold629.g10905.t1"/>
    </source>
</evidence>
<keyword evidence="1" id="KW-0812">Transmembrane</keyword>
<dbReference type="Proteomes" id="UP000095282">
    <property type="component" value="Unplaced"/>
</dbReference>
<reference evidence="3" key="1">
    <citation type="submission" date="2016-11" db="UniProtKB">
        <authorList>
            <consortium name="WormBaseParasite"/>
        </authorList>
    </citation>
    <scope>IDENTIFICATION</scope>
</reference>
<keyword evidence="1" id="KW-0472">Membrane</keyword>
<sequence>MEAVEAVDTIIIMIIMEEEVEGLIITIIIIHIIGEEDPVMEEDQITTAEAEDTMEEEVDLVWDDYFLVDYSGGHLIIIIHIIIIMEATIKDTVESLNSLIMLVERLVITVIVHLILQIINGINAFQWLLMGKITLF</sequence>
<feature type="transmembrane region" description="Helical" evidence="1">
    <location>
        <begin position="106"/>
        <end position="129"/>
    </location>
</feature>
<name>A0A1I7TR08_9PELO</name>
<accession>A0A1I7TR08</accession>
<keyword evidence="1" id="KW-1133">Transmembrane helix</keyword>
<evidence type="ECO:0000256" key="1">
    <source>
        <dbReference type="SAM" id="Phobius"/>
    </source>
</evidence>
<dbReference type="AlphaFoldDB" id="A0A1I7TR08"/>
<dbReference type="eggNOG" id="ENOG502R84Z">
    <property type="taxonomic scope" value="Eukaryota"/>
</dbReference>